<organism evidence="1 2">
    <name type="scientific">Gnathostoma spinigerum</name>
    <dbReference type="NCBI Taxonomy" id="75299"/>
    <lineage>
        <taxon>Eukaryota</taxon>
        <taxon>Metazoa</taxon>
        <taxon>Ecdysozoa</taxon>
        <taxon>Nematoda</taxon>
        <taxon>Chromadorea</taxon>
        <taxon>Rhabditida</taxon>
        <taxon>Spirurina</taxon>
        <taxon>Gnathostomatomorpha</taxon>
        <taxon>Gnathostomatoidea</taxon>
        <taxon>Gnathostomatidae</taxon>
        <taxon>Gnathostoma</taxon>
    </lineage>
</organism>
<protein>
    <submittedName>
        <fullName evidence="1">Uncharacterized protein</fullName>
    </submittedName>
</protein>
<gene>
    <name evidence="1" type="ORF">AB6A40_000893</name>
</gene>
<keyword evidence="2" id="KW-1185">Reference proteome</keyword>
<sequence length="95" mass="11148">MRNVVNDFPHPGTSRLIRGHFEIWKNRRTSMEYTEALVGTSIFGCFCRKKRNLVCIFSTTWHMPPKVKFVNGAGAFQWSDLMHRYAARSQYAIYD</sequence>
<dbReference type="AlphaFoldDB" id="A0ABD6E7N4"/>
<reference evidence="1 2" key="1">
    <citation type="submission" date="2024-08" db="EMBL/GenBank/DDBJ databases">
        <title>Gnathostoma spinigerum genome.</title>
        <authorList>
            <person name="Gonzalez-Bertolin B."/>
            <person name="Monzon S."/>
            <person name="Zaballos A."/>
            <person name="Jimenez P."/>
            <person name="Dekumyoy P."/>
            <person name="Varona S."/>
            <person name="Cuesta I."/>
            <person name="Sumanam S."/>
            <person name="Adisakwattana P."/>
            <person name="Gasser R.B."/>
            <person name="Hernandez-Gonzalez A."/>
            <person name="Young N.D."/>
            <person name="Perteguer M.J."/>
        </authorList>
    </citation>
    <scope>NUCLEOTIDE SEQUENCE [LARGE SCALE GENOMIC DNA]</scope>
    <source>
        <strain evidence="1">AL3</strain>
        <tissue evidence="1">Liver</tissue>
    </source>
</reference>
<evidence type="ECO:0000313" key="1">
    <source>
        <dbReference type="EMBL" id="MFH4974184.1"/>
    </source>
</evidence>
<name>A0ABD6E7N4_9BILA</name>
<evidence type="ECO:0000313" key="2">
    <source>
        <dbReference type="Proteomes" id="UP001608902"/>
    </source>
</evidence>
<dbReference type="EMBL" id="JBGFUD010000287">
    <property type="protein sequence ID" value="MFH4974184.1"/>
    <property type="molecule type" value="Genomic_DNA"/>
</dbReference>
<dbReference type="Proteomes" id="UP001608902">
    <property type="component" value="Unassembled WGS sequence"/>
</dbReference>
<accession>A0ABD6E7N4</accession>
<proteinExistence type="predicted"/>
<comment type="caution">
    <text evidence="1">The sequence shown here is derived from an EMBL/GenBank/DDBJ whole genome shotgun (WGS) entry which is preliminary data.</text>
</comment>